<keyword evidence="7" id="KW-1185">Reference proteome</keyword>
<evidence type="ECO:0000256" key="3">
    <source>
        <dbReference type="PROSITE-ProRule" id="PRU10007"/>
    </source>
</evidence>
<sequence>MTKPTDLKSLLRDPLLLETRAFVGGEWVDADDGATFEVTNPARGDVIAHVADLGRAETARAIDAAAAAMKDWAARTAKDRAQVMRKWFDLMMANQDDLGTILTAEQGKPLAEAKGEIAYGASFIEWFGEEAKRVYGETIPGHQADKRISVIRQPIGVVGSITPWNFPNAMIARKAGPALAVGCGFVARPAAETPLSALAMAVLGERAGLPKGILSVVPSSRASDIGKEFCENHLVRKLTFTGSTEVGRVLLRQAADQVMKCSMELGGNAPFIVFDDADLDAAVEGAMASKFRNNGQTCVCANRIYVQAGVYDAFADKLKAAVEKLHVGDGLTEGTTTGPLINQKAVDKVEEHIRDITQGGGQVLTGGKRKDGLFFEPTIVTGVTRDMKVATEETFGPLAPLFRFDTEDQAIAAANDTIFGLAAYFYARDIGRVTRVQESLEYGIVGVNTGIISTEVAPFGGVKQSGLGREGSHHGLEDYLEMKYICLSV</sequence>
<dbReference type="InterPro" id="IPR016161">
    <property type="entry name" value="Ald_DH/histidinol_DH"/>
</dbReference>
<accession>A0ABY7UVA8</accession>
<dbReference type="PROSITE" id="PS00070">
    <property type="entry name" value="ALDEHYDE_DEHYDR_CYS"/>
    <property type="match status" value="1"/>
</dbReference>
<dbReference type="Proteomes" id="UP001216899">
    <property type="component" value="Chromosome"/>
</dbReference>
<dbReference type="RefSeq" id="WP_273744241.1">
    <property type="nucleotide sequence ID" value="NZ_CP117466.1"/>
</dbReference>
<dbReference type="InterPro" id="IPR015590">
    <property type="entry name" value="Aldehyde_DH_dom"/>
</dbReference>
<gene>
    <name evidence="6" type="ORF">PRL19_06200</name>
</gene>
<dbReference type="PANTHER" id="PTHR43353">
    <property type="entry name" value="SUCCINATE-SEMIALDEHYDE DEHYDROGENASE, MITOCHONDRIAL"/>
    <property type="match status" value="1"/>
</dbReference>
<reference evidence="6 7" key="1">
    <citation type="submission" date="2023-02" db="EMBL/GenBank/DDBJ databases">
        <title>Whole genome sequenc of Paracoccus marcusii MBLB0836.</title>
        <authorList>
            <person name="Seo M.-J."/>
            <person name="Cho E.-S."/>
            <person name="Hwang C.Y."/>
        </authorList>
    </citation>
    <scope>NUCLEOTIDE SEQUENCE [LARGE SCALE GENOMIC DNA]</scope>
    <source>
        <strain evidence="6 7">MBLB0836</strain>
    </source>
</reference>
<evidence type="ECO:0000313" key="7">
    <source>
        <dbReference type="Proteomes" id="UP001216899"/>
    </source>
</evidence>
<dbReference type="InterPro" id="IPR050740">
    <property type="entry name" value="Aldehyde_DH_Superfamily"/>
</dbReference>
<dbReference type="InterPro" id="IPR010102">
    <property type="entry name" value="Succ_semiAld_DH"/>
</dbReference>
<dbReference type="CDD" id="cd07103">
    <property type="entry name" value="ALDH_F5_SSADH_GabD"/>
    <property type="match status" value="1"/>
</dbReference>
<name>A0ABY7UVA8_9RHOB</name>
<dbReference type="PROSITE" id="PS00687">
    <property type="entry name" value="ALDEHYDE_DEHYDR_GLU"/>
    <property type="match status" value="1"/>
</dbReference>
<comment type="similarity">
    <text evidence="1 4">Belongs to the aldehyde dehydrogenase family.</text>
</comment>
<keyword evidence="2 4" id="KW-0560">Oxidoreductase</keyword>
<proteinExistence type="inferred from homology"/>
<feature type="domain" description="Aldehyde dehydrogenase" evidence="5">
    <location>
        <begin position="27"/>
        <end position="485"/>
    </location>
</feature>
<dbReference type="Gene3D" id="3.40.309.10">
    <property type="entry name" value="Aldehyde Dehydrogenase, Chain A, domain 2"/>
    <property type="match status" value="1"/>
</dbReference>
<dbReference type="InterPro" id="IPR016160">
    <property type="entry name" value="Ald_DH_CS_CYS"/>
</dbReference>
<dbReference type="InterPro" id="IPR016163">
    <property type="entry name" value="Ald_DH_C"/>
</dbReference>
<dbReference type="PANTHER" id="PTHR43353:SF5">
    <property type="entry name" value="SUCCINATE-SEMIALDEHYDE DEHYDROGENASE, MITOCHONDRIAL"/>
    <property type="match status" value="1"/>
</dbReference>
<dbReference type="InterPro" id="IPR016162">
    <property type="entry name" value="Ald_DH_N"/>
</dbReference>
<evidence type="ECO:0000313" key="6">
    <source>
        <dbReference type="EMBL" id="WDA13844.1"/>
    </source>
</evidence>
<evidence type="ECO:0000256" key="2">
    <source>
        <dbReference type="ARBA" id="ARBA00023002"/>
    </source>
</evidence>
<evidence type="ECO:0000256" key="1">
    <source>
        <dbReference type="ARBA" id="ARBA00009986"/>
    </source>
</evidence>
<feature type="active site" evidence="3">
    <location>
        <position position="264"/>
    </location>
</feature>
<protein>
    <submittedName>
        <fullName evidence="6">NAD-dependent succinate-semialdehyde dehydrogenase</fullName>
    </submittedName>
</protein>
<dbReference type="NCBIfam" id="TIGR01780">
    <property type="entry name" value="SSADH"/>
    <property type="match status" value="1"/>
</dbReference>
<dbReference type="EMBL" id="CP117466">
    <property type="protein sequence ID" value="WDA13844.1"/>
    <property type="molecule type" value="Genomic_DNA"/>
</dbReference>
<dbReference type="InterPro" id="IPR029510">
    <property type="entry name" value="Ald_DH_CS_GLU"/>
</dbReference>
<evidence type="ECO:0000256" key="4">
    <source>
        <dbReference type="RuleBase" id="RU003345"/>
    </source>
</evidence>
<organism evidence="6 7">
    <name type="scientific">Paracoccus marcusii</name>
    <dbReference type="NCBI Taxonomy" id="59779"/>
    <lineage>
        <taxon>Bacteria</taxon>
        <taxon>Pseudomonadati</taxon>
        <taxon>Pseudomonadota</taxon>
        <taxon>Alphaproteobacteria</taxon>
        <taxon>Rhodobacterales</taxon>
        <taxon>Paracoccaceae</taxon>
        <taxon>Paracoccus</taxon>
    </lineage>
</organism>
<dbReference type="SUPFAM" id="SSF53720">
    <property type="entry name" value="ALDH-like"/>
    <property type="match status" value="1"/>
</dbReference>
<evidence type="ECO:0000259" key="5">
    <source>
        <dbReference type="Pfam" id="PF00171"/>
    </source>
</evidence>
<dbReference type="Pfam" id="PF00171">
    <property type="entry name" value="Aldedh"/>
    <property type="match status" value="1"/>
</dbReference>
<dbReference type="Gene3D" id="3.40.605.10">
    <property type="entry name" value="Aldehyde Dehydrogenase, Chain A, domain 1"/>
    <property type="match status" value="1"/>
</dbReference>